<name>A0A9X2BPF2_9BACL</name>
<evidence type="ECO:0000313" key="2">
    <source>
        <dbReference type="Proteomes" id="UP001139534"/>
    </source>
</evidence>
<proteinExistence type="predicted"/>
<dbReference type="Proteomes" id="UP001139534">
    <property type="component" value="Unassembled WGS sequence"/>
</dbReference>
<dbReference type="RefSeq" id="WP_248552067.1">
    <property type="nucleotide sequence ID" value="NZ_JALPRK010000010.1"/>
</dbReference>
<gene>
    <name evidence="1" type="ORF">M0651_12450</name>
</gene>
<accession>A0A9X2BPF2</accession>
<sequence length="124" mass="13684">MRIAAYCDFYTDSTRPLQLIVDARPGEMDWSKTLYIPVSGPFEPFAAEDFGDLPGVSVLLEDLVRPKEPPEFSGGSQLGLALSVPSLRVLGIRLPQIAARCGDLDEIQRLVVQMDDVEEVLGYE</sequence>
<dbReference type="AlphaFoldDB" id="A0A9X2BPF2"/>
<dbReference type="EMBL" id="JALPRK010000010">
    <property type="protein sequence ID" value="MCK8487984.1"/>
    <property type="molecule type" value="Genomic_DNA"/>
</dbReference>
<keyword evidence="2" id="KW-1185">Reference proteome</keyword>
<protein>
    <submittedName>
        <fullName evidence="1">Uncharacterized protein</fullName>
    </submittedName>
</protein>
<organism evidence="1 2">
    <name type="scientific">Paenibacillus mellifer</name>
    <dbReference type="NCBI Taxonomy" id="2937794"/>
    <lineage>
        <taxon>Bacteria</taxon>
        <taxon>Bacillati</taxon>
        <taxon>Bacillota</taxon>
        <taxon>Bacilli</taxon>
        <taxon>Bacillales</taxon>
        <taxon>Paenibacillaceae</taxon>
        <taxon>Paenibacillus</taxon>
    </lineage>
</organism>
<evidence type="ECO:0000313" key="1">
    <source>
        <dbReference type="EMBL" id="MCK8487984.1"/>
    </source>
</evidence>
<reference evidence="1" key="1">
    <citation type="submission" date="2022-04" db="EMBL/GenBank/DDBJ databases">
        <authorList>
            <person name="Seo M.-J."/>
        </authorList>
    </citation>
    <scope>NUCLEOTIDE SEQUENCE</scope>
    <source>
        <strain evidence="1">MBLB2552</strain>
    </source>
</reference>
<comment type="caution">
    <text evidence="1">The sequence shown here is derived from an EMBL/GenBank/DDBJ whole genome shotgun (WGS) entry which is preliminary data.</text>
</comment>